<dbReference type="AlphaFoldDB" id="A0A6H5HRF3"/>
<proteinExistence type="predicted"/>
<sequence length="53" mass="6119">MVMLQHVQLFLLSTMDWPCLRLHPAQTHAPSRVERRRHSSPYCSAMVQCARAA</sequence>
<organism evidence="1 2">
    <name type="scientific">Nesidiocoris tenuis</name>
    <dbReference type="NCBI Taxonomy" id="355587"/>
    <lineage>
        <taxon>Eukaryota</taxon>
        <taxon>Metazoa</taxon>
        <taxon>Ecdysozoa</taxon>
        <taxon>Arthropoda</taxon>
        <taxon>Hexapoda</taxon>
        <taxon>Insecta</taxon>
        <taxon>Pterygota</taxon>
        <taxon>Neoptera</taxon>
        <taxon>Paraneoptera</taxon>
        <taxon>Hemiptera</taxon>
        <taxon>Heteroptera</taxon>
        <taxon>Panheteroptera</taxon>
        <taxon>Cimicomorpha</taxon>
        <taxon>Miridae</taxon>
        <taxon>Dicyphina</taxon>
        <taxon>Nesidiocoris</taxon>
    </lineage>
</organism>
<accession>A0A6H5HRF3</accession>
<dbReference type="EMBL" id="CADCXU010036401">
    <property type="protein sequence ID" value="CAB0021108.1"/>
    <property type="molecule type" value="Genomic_DNA"/>
</dbReference>
<protein>
    <submittedName>
        <fullName evidence="1">Uncharacterized protein</fullName>
    </submittedName>
</protein>
<evidence type="ECO:0000313" key="2">
    <source>
        <dbReference type="Proteomes" id="UP000479000"/>
    </source>
</evidence>
<gene>
    <name evidence="1" type="ORF">NTEN_LOCUS24633</name>
</gene>
<keyword evidence="2" id="KW-1185">Reference proteome</keyword>
<name>A0A6H5HRF3_9HEMI</name>
<dbReference type="Proteomes" id="UP000479000">
    <property type="component" value="Unassembled WGS sequence"/>
</dbReference>
<reference evidence="1 2" key="1">
    <citation type="submission" date="2020-02" db="EMBL/GenBank/DDBJ databases">
        <authorList>
            <person name="Ferguson B K."/>
        </authorList>
    </citation>
    <scope>NUCLEOTIDE SEQUENCE [LARGE SCALE GENOMIC DNA]</scope>
</reference>
<feature type="non-terminal residue" evidence="1">
    <location>
        <position position="53"/>
    </location>
</feature>
<evidence type="ECO:0000313" key="1">
    <source>
        <dbReference type="EMBL" id="CAB0021108.1"/>
    </source>
</evidence>